<evidence type="ECO:0000313" key="10">
    <source>
        <dbReference type="Proteomes" id="UP000621454"/>
    </source>
</evidence>
<evidence type="ECO:0000256" key="5">
    <source>
        <dbReference type="ARBA" id="ARBA00023239"/>
    </source>
</evidence>
<dbReference type="GO" id="GO:0061799">
    <property type="term" value="F:cyclic pyranopterin monophosphate synthase activity"/>
    <property type="evidence" value="ECO:0007669"/>
    <property type="project" value="UniProtKB-UniRule"/>
</dbReference>
<feature type="compositionally biased region" description="Basic and acidic residues" evidence="7">
    <location>
        <begin position="195"/>
        <end position="225"/>
    </location>
</feature>
<comment type="subunit">
    <text evidence="6">Homohexamer; trimer of dimers.</text>
</comment>
<dbReference type="AlphaFoldDB" id="A0A916TBS8"/>
<dbReference type="Gene3D" id="3.30.70.640">
    <property type="entry name" value="Molybdopterin cofactor biosynthesis C (MoaC) domain"/>
    <property type="match status" value="1"/>
</dbReference>
<name>A0A916TBS8_9ACTN</name>
<dbReference type="InterPro" id="IPR002820">
    <property type="entry name" value="Mopterin_CF_biosynth-C_dom"/>
</dbReference>
<comment type="function">
    <text evidence="6">Catalyzes the conversion of (8S)-3',8-cyclo-7,8-dihydroguanosine 5'-triphosphate to cyclic pyranopterin monophosphate (cPMP).</text>
</comment>
<dbReference type="InterPro" id="IPR050105">
    <property type="entry name" value="MoCo_biosynth_MoaA/MoaC"/>
</dbReference>
<dbReference type="EC" id="4.6.1.17" evidence="3 6"/>
<dbReference type="InterPro" id="IPR036522">
    <property type="entry name" value="MoaC_sf"/>
</dbReference>
<organism evidence="9 10">
    <name type="scientific">Gordonia jinhuaensis</name>
    <dbReference type="NCBI Taxonomy" id="1517702"/>
    <lineage>
        <taxon>Bacteria</taxon>
        <taxon>Bacillati</taxon>
        <taxon>Actinomycetota</taxon>
        <taxon>Actinomycetes</taxon>
        <taxon>Mycobacteriales</taxon>
        <taxon>Gordoniaceae</taxon>
        <taxon>Gordonia</taxon>
    </lineage>
</organism>
<dbReference type="NCBIfam" id="NF006870">
    <property type="entry name" value="PRK09364.1"/>
    <property type="match status" value="1"/>
</dbReference>
<feature type="compositionally biased region" description="Low complexity" evidence="7">
    <location>
        <begin position="12"/>
        <end position="27"/>
    </location>
</feature>
<evidence type="ECO:0000256" key="6">
    <source>
        <dbReference type="HAMAP-Rule" id="MF_01224"/>
    </source>
</evidence>
<reference evidence="9" key="1">
    <citation type="journal article" date="2014" name="Int. J. Syst. Evol. Microbiol.">
        <title>Complete genome sequence of Corynebacterium casei LMG S-19264T (=DSM 44701T), isolated from a smear-ripened cheese.</title>
        <authorList>
            <consortium name="US DOE Joint Genome Institute (JGI-PGF)"/>
            <person name="Walter F."/>
            <person name="Albersmeier A."/>
            <person name="Kalinowski J."/>
            <person name="Ruckert C."/>
        </authorList>
    </citation>
    <scope>NUCLEOTIDE SEQUENCE</scope>
    <source>
        <strain evidence="9">CGMCC 1.12827</strain>
    </source>
</reference>
<evidence type="ECO:0000256" key="3">
    <source>
        <dbReference type="ARBA" id="ARBA00012575"/>
    </source>
</evidence>
<evidence type="ECO:0000256" key="1">
    <source>
        <dbReference type="ARBA" id="ARBA00001637"/>
    </source>
</evidence>
<evidence type="ECO:0000256" key="4">
    <source>
        <dbReference type="ARBA" id="ARBA00023150"/>
    </source>
</evidence>
<dbReference type="EMBL" id="BMGC01000020">
    <property type="protein sequence ID" value="GGB37612.1"/>
    <property type="molecule type" value="Genomic_DNA"/>
</dbReference>
<dbReference type="CDD" id="cd01420">
    <property type="entry name" value="MoaC_PE"/>
    <property type="match status" value="1"/>
</dbReference>
<feature type="active site" evidence="6">
    <location>
        <position position="156"/>
    </location>
</feature>
<dbReference type="NCBIfam" id="TIGR00581">
    <property type="entry name" value="moaC"/>
    <property type="match status" value="1"/>
</dbReference>
<evidence type="ECO:0000313" key="9">
    <source>
        <dbReference type="EMBL" id="GGB37612.1"/>
    </source>
</evidence>
<feature type="region of interest" description="Disordered" evidence="7">
    <location>
        <begin position="1"/>
        <end position="31"/>
    </location>
</feature>
<protein>
    <recommendedName>
        <fullName evidence="3 6">Cyclic pyranopterin monophosphate synthase</fullName>
        <ecNumber evidence="3 6">4.6.1.17</ecNumber>
    </recommendedName>
    <alternativeName>
        <fullName evidence="6">Molybdenum cofactor biosynthesis protein C</fullName>
    </alternativeName>
</protein>
<feature type="binding site" evidence="6">
    <location>
        <begin position="141"/>
        <end position="142"/>
    </location>
    <ligand>
        <name>substrate</name>
    </ligand>
</feature>
<dbReference type="HAMAP" id="MF_01224_B">
    <property type="entry name" value="MoaC_B"/>
    <property type="match status" value="1"/>
</dbReference>
<feature type="domain" description="Molybdopterin cofactor biosynthesis C (MoaC)" evidence="8">
    <location>
        <begin position="45"/>
        <end position="178"/>
    </location>
</feature>
<gene>
    <name evidence="6" type="primary">moaC</name>
    <name evidence="9" type="ORF">GCM10011489_26720</name>
</gene>
<dbReference type="InterPro" id="IPR047594">
    <property type="entry name" value="MoaC_bact/euk"/>
</dbReference>
<keyword evidence="4 6" id="KW-0501">Molybdenum cofactor biosynthesis</keyword>
<feature type="compositionally biased region" description="Basic and acidic residues" evidence="7">
    <location>
        <begin position="172"/>
        <end position="188"/>
    </location>
</feature>
<dbReference type="PANTHER" id="PTHR22960:SF29">
    <property type="entry name" value="CYCLIC PYRANOPTERIN MONOPHOSPHATE SYNTHASE"/>
    <property type="match status" value="1"/>
</dbReference>
<evidence type="ECO:0000256" key="2">
    <source>
        <dbReference type="ARBA" id="ARBA00005046"/>
    </source>
</evidence>
<comment type="caution">
    <text evidence="9">The sequence shown here is derived from an EMBL/GenBank/DDBJ whole genome shotgun (WGS) entry which is preliminary data.</text>
</comment>
<dbReference type="Pfam" id="PF01967">
    <property type="entry name" value="MoaC"/>
    <property type="match status" value="1"/>
</dbReference>
<comment type="catalytic activity">
    <reaction evidence="1 6">
        <text>(8S)-3',8-cyclo-7,8-dihydroguanosine 5'-triphosphate = cyclic pyranopterin phosphate + diphosphate</text>
        <dbReference type="Rhea" id="RHEA:49580"/>
        <dbReference type="ChEBI" id="CHEBI:33019"/>
        <dbReference type="ChEBI" id="CHEBI:59648"/>
        <dbReference type="ChEBI" id="CHEBI:131766"/>
        <dbReference type="EC" id="4.6.1.17"/>
    </reaction>
</comment>
<comment type="pathway">
    <text evidence="2 6">Cofactor biosynthesis; molybdopterin biosynthesis.</text>
</comment>
<dbReference type="GO" id="GO:0006777">
    <property type="term" value="P:Mo-molybdopterin cofactor biosynthetic process"/>
    <property type="evidence" value="ECO:0007669"/>
    <property type="project" value="UniProtKB-UniRule"/>
</dbReference>
<sequence length="225" mass="23978">MTRRTDDDAADESPAAASGVADAAAADESSRGRLTHLDADGAAHMVDVSHKTDTRRRALAAGTFHTTAQVIDLLVENRLPKGDVLATARIAGIMGAKQTSSLIPLCHQLALASVAVDFDVHDDRIDVLATVTTTDRTGVEMEALTAVSVAGLTLHDMCKALDPRARMDNVRLLEKDGGKRGHWRRDGSDWTDDGDGTHERLGARHDGADRGGADRGDGRDRPTSR</sequence>
<feature type="region of interest" description="Disordered" evidence="7">
    <location>
        <begin position="172"/>
        <end position="225"/>
    </location>
</feature>
<comment type="similarity">
    <text evidence="6">Belongs to the MoaC family.</text>
</comment>
<keyword evidence="10" id="KW-1185">Reference proteome</keyword>
<evidence type="ECO:0000259" key="8">
    <source>
        <dbReference type="Pfam" id="PF01967"/>
    </source>
</evidence>
<reference evidence="9" key="2">
    <citation type="submission" date="2020-09" db="EMBL/GenBank/DDBJ databases">
        <authorList>
            <person name="Sun Q."/>
            <person name="Zhou Y."/>
        </authorList>
    </citation>
    <scope>NUCLEOTIDE SEQUENCE</scope>
    <source>
        <strain evidence="9">CGMCC 1.12827</strain>
    </source>
</reference>
<dbReference type="SUPFAM" id="SSF55040">
    <property type="entry name" value="Molybdenum cofactor biosynthesis protein C, MoaC"/>
    <property type="match status" value="1"/>
</dbReference>
<accession>A0A916TBS8</accession>
<dbReference type="PANTHER" id="PTHR22960">
    <property type="entry name" value="MOLYBDOPTERIN COFACTOR SYNTHESIS PROTEIN A"/>
    <property type="match status" value="1"/>
</dbReference>
<proteinExistence type="inferred from homology"/>
<evidence type="ECO:0000256" key="7">
    <source>
        <dbReference type="SAM" id="MobiDB-lite"/>
    </source>
</evidence>
<feature type="binding site" evidence="6">
    <location>
        <begin position="105"/>
        <end position="107"/>
    </location>
    <ligand>
        <name>substrate</name>
    </ligand>
</feature>
<dbReference type="Proteomes" id="UP000621454">
    <property type="component" value="Unassembled WGS sequence"/>
</dbReference>
<keyword evidence="5 6" id="KW-0456">Lyase</keyword>
<dbReference type="InterPro" id="IPR023045">
    <property type="entry name" value="MoaC"/>
</dbReference>